<keyword evidence="1" id="KW-0812">Transmembrane</keyword>
<name>A0A485KR44_9STRA</name>
<feature type="transmembrane region" description="Helical" evidence="1">
    <location>
        <begin position="377"/>
        <end position="395"/>
    </location>
</feature>
<dbReference type="PANTHER" id="PTHR10151:SF120">
    <property type="entry name" value="BIS(5'-ADENOSYL)-TRIPHOSPHATASE"/>
    <property type="match status" value="1"/>
</dbReference>
<evidence type="ECO:0000313" key="3">
    <source>
        <dbReference type="EMBL" id="KAF0698638.1"/>
    </source>
</evidence>
<dbReference type="SUPFAM" id="SSF53649">
    <property type="entry name" value="Alkaline phosphatase-like"/>
    <property type="match status" value="1"/>
</dbReference>
<feature type="signal peptide" evidence="2">
    <location>
        <begin position="1"/>
        <end position="16"/>
    </location>
</feature>
<proteinExistence type="predicted"/>
<sequence>MRLYSLCFLLAHGILASPAPRDSGGFGLAQHVIVFGLDGLDVRCLHKALTQGIAPNLQFLRDHGLVTDMARNERPALSLPNWATIFYGAGVMFHGVLSDDWSYCTRRQDYASDHPPSWDDDDGDDDSNDDSWIDFIPPYLGDCVVYPDLFTVVKQQRPELQTAMYYSWANLDAILPADVVTVDTRRRRGGTATNNGCDNTIEASDALTSDVVAAIAADKMPHLVFLHLAEVDECAHESKCFSPHGQTSIATADANIGRVLAAVRAAGRENATVILLVTNHGRNFNGKHHGDDSQFNFRTQWLVYGQGIVQGNRTVKSVVSIQDTAPTVAHFLGIRAPVEWRGRVPEELFLVGNETVYSAATEPWGTCLKLQARKNVSSSWLALLGCLVIAVVLYYV</sequence>
<dbReference type="OrthoDB" id="415411at2759"/>
<protein>
    <submittedName>
        <fullName evidence="4">Aste57867_10732 protein</fullName>
    </submittedName>
</protein>
<keyword evidence="1" id="KW-1133">Transmembrane helix</keyword>
<dbReference type="AlphaFoldDB" id="A0A485KR44"/>
<feature type="chain" id="PRO_5036116156" evidence="2">
    <location>
        <begin position="17"/>
        <end position="396"/>
    </location>
</feature>
<dbReference type="EMBL" id="CAADRA010005248">
    <property type="protein sequence ID" value="VFT87602.1"/>
    <property type="molecule type" value="Genomic_DNA"/>
</dbReference>
<reference evidence="4 5" key="1">
    <citation type="submission" date="2019-03" db="EMBL/GenBank/DDBJ databases">
        <authorList>
            <person name="Gaulin E."/>
            <person name="Dumas B."/>
        </authorList>
    </citation>
    <scope>NUCLEOTIDE SEQUENCE [LARGE SCALE GENOMIC DNA]</scope>
    <source>
        <strain evidence="4">CBS 568.67</strain>
    </source>
</reference>
<dbReference type="Proteomes" id="UP000332933">
    <property type="component" value="Unassembled WGS sequence"/>
</dbReference>
<organism evidence="4 5">
    <name type="scientific">Aphanomyces stellatus</name>
    <dbReference type="NCBI Taxonomy" id="120398"/>
    <lineage>
        <taxon>Eukaryota</taxon>
        <taxon>Sar</taxon>
        <taxon>Stramenopiles</taxon>
        <taxon>Oomycota</taxon>
        <taxon>Saprolegniomycetes</taxon>
        <taxon>Saprolegniales</taxon>
        <taxon>Verrucalvaceae</taxon>
        <taxon>Aphanomyces</taxon>
    </lineage>
</organism>
<dbReference type="GO" id="GO:0016787">
    <property type="term" value="F:hydrolase activity"/>
    <property type="evidence" value="ECO:0007669"/>
    <property type="project" value="UniProtKB-ARBA"/>
</dbReference>
<reference evidence="3" key="2">
    <citation type="submission" date="2019-06" db="EMBL/GenBank/DDBJ databases">
        <title>Genomics analysis of Aphanomyces spp. identifies a new class of oomycete effector associated with host adaptation.</title>
        <authorList>
            <person name="Gaulin E."/>
        </authorList>
    </citation>
    <scope>NUCLEOTIDE SEQUENCE</scope>
    <source>
        <strain evidence="3">CBS 578.67</strain>
    </source>
</reference>
<accession>A0A485KR44</accession>
<keyword evidence="2" id="KW-0732">Signal</keyword>
<dbReference type="InterPro" id="IPR002591">
    <property type="entry name" value="Phosphodiest/P_Trfase"/>
</dbReference>
<keyword evidence="1" id="KW-0472">Membrane</keyword>
<evidence type="ECO:0000256" key="1">
    <source>
        <dbReference type="SAM" id="Phobius"/>
    </source>
</evidence>
<dbReference type="InterPro" id="IPR017850">
    <property type="entry name" value="Alkaline_phosphatase_core_sf"/>
</dbReference>
<gene>
    <name evidence="4" type="primary">Aste57867_10732</name>
    <name evidence="3" type="ORF">As57867_010692</name>
    <name evidence="4" type="ORF">ASTE57867_10732</name>
</gene>
<keyword evidence="5" id="KW-1185">Reference proteome</keyword>
<evidence type="ECO:0000313" key="5">
    <source>
        <dbReference type="Proteomes" id="UP000332933"/>
    </source>
</evidence>
<evidence type="ECO:0000256" key="2">
    <source>
        <dbReference type="SAM" id="SignalP"/>
    </source>
</evidence>
<dbReference type="EMBL" id="VJMH01005227">
    <property type="protein sequence ID" value="KAF0698638.1"/>
    <property type="molecule type" value="Genomic_DNA"/>
</dbReference>
<evidence type="ECO:0000313" key="4">
    <source>
        <dbReference type="EMBL" id="VFT87602.1"/>
    </source>
</evidence>
<dbReference type="PANTHER" id="PTHR10151">
    <property type="entry name" value="ECTONUCLEOTIDE PYROPHOSPHATASE/PHOSPHODIESTERASE"/>
    <property type="match status" value="1"/>
</dbReference>
<dbReference type="Pfam" id="PF01663">
    <property type="entry name" value="Phosphodiest"/>
    <property type="match status" value="1"/>
</dbReference>
<dbReference type="Gene3D" id="3.40.720.10">
    <property type="entry name" value="Alkaline Phosphatase, subunit A"/>
    <property type="match status" value="1"/>
</dbReference>